<name>A0A0F9M170_9ZZZZ</name>
<dbReference type="InterPro" id="IPR050261">
    <property type="entry name" value="FrsA_esterase"/>
</dbReference>
<dbReference type="InterPro" id="IPR029058">
    <property type="entry name" value="AB_hydrolase_fold"/>
</dbReference>
<dbReference type="Pfam" id="PF12146">
    <property type="entry name" value="Hydrolase_4"/>
    <property type="match status" value="1"/>
</dbReference>
<sequence>MIFTVGTVLMFIFPLNVKATYGLTVKTVDGETISFNVFEPKNGGNNKKAIILGHGIMSNKEMLKGYAIELAAAGFVAVPFDFRGHGQSSGELKRDLLTNDIDAIVSYLDGRPDINSSSLGYFGFSMGGFPGIQVVNKSTNFKCFIGAATWLPNNIRKGNSSSPLNILMILGRYDELLDPIDLKEGISNYTNIPISELDVNRLYGSFQDGNAAMIYLDDNSNHALGDWDPDFIRETRNFVMNT</sequence>
<dbReference type="SUPFAM" id="SSF53474">
    <property type="entry name" value="alpha/beta-Hydrolases"/>
    <property type="match status" value="1"/>
</dbReference>
<accession>A0A0F9M170</accession>
<proteinExistence type="predicted"/>
<organism evidence="2">
    <name type="scientific">marine sediment metagenome</name>
    <dbReference type="NCBI Taxonomy" id="412755"/>
    <lineage>
        <taxon>unclassified sequences</taxon>
        <taxon>metagenomes</taxon>
        <taxon>ecological metagenomes</taxon>
    </lineage>
</organism>
<dbReference type="AlphaFoldDB" id="A0A0F9M170"/>
<reference evidence="2" key="1">
    <citation type="journal article" date="2015" name="Nature">
        <title>Complex archaea that bridge the gap between prokaryotes and eukaryotes.</title>
        <authorList>
            <person name="Spang A."/>
            <person name="Saw J.H."/>
            <person name="Jorgensen S.L."/>
            <person name="Zaremba-Niedzwiedzka K."/>
            <person name="Martijn J."/>
            <person name="Lind A.E."/>
            <person name="van Eijk R."/>
            <person name="Schleper C."/>
            <person name="Guy L."/>
            <person name="Ettema T.J."/>
        </authorList>
    </citation>
    <scope>NUCLEOTIDE SEQUENCE</scope>
</reference>
<dbReference type="EMBL" id="LAZR01005502">
    <property type="protein sequence ID" value="KKM99378.1"/>
    <property type="molecule type" value="Genomic_DNA"/>
</dbReference>
<protein>
    <recommendedName>
        <fullName evidence="1">Serine aminopeptidase S33 domain-containing protein</fullName>
    </recommendedName>
</protein>
<feature type="domain" description="Serine aminopeptidase S33" evidence="1">
    <location>
        <begin position="45"/>
        <end position="151"/>
    </location>
</feature>
<evidence type="ECO:0000313" key="2">
    <source>
        <dbReference type="EMBL" id="KKM99378.1"/>
    </source>
</evidence>
<feature type="non-terminal residue" evidence="2">
    <location>
        <position position="242"/>
    </location>
</feature>
<dbReference type="Gene3D" id="3.40.50.1820">
    <property type="entry name" value="alpha/beta hydrolase"/>
    <property type="match status" value="1"/>
</dbReference>
<gene>
    <name evidence="2" type="ORF">LCGC14_1148450</name>
</gene>
<comment type="caution">
    <text evidence="2">The sequence shown here is derived from an EMBL/GenBank/DDBJ whole genome shotgun (WGS) entry which is preliminary data.</text>
</comment>
<dbReference type="InterPro" id="IPR022742">
    <property type="entry name" value="Hydrolase_4"/>
</dbReference>
<evidence type="ECO:0000259" key="1">
    <source>
        <dbReference type="Pfam" id="PF12146"/>
    </source>
</evidence>
<dbReference type="PANTHER" id="PTHR22946">
    <property type="entry name" value="DIENELACTONE HYDROLASE DOMAIN-CONTAINING PROTEIN-RELATED"/>
    <property type="match status" value="1"/>
</dbReference>